<feature type="active site" description="Proton donor/acceptor" evidence="3">
    <location>
        <position position="470"/>
    </location>
</feature>
<accession>A0A1R2BWZ5</accession>
<dbReference type="PANTHER" id="PTHR12756:SF11">
    <property type="entry name" value="CYTOSOLIC CARBOXYPEPTIDASE 1"/>
    <property type="match status" value="1"/>
</dbReference>
<organism evidence="5 6">
    <name type="scientific">Stentor coeruleus</name>
    <dbReference type="NCBI Taxonomy" id="5963"/>
    <lineage>
        <taxon>Eukaryota</taxon>
        <taxon>Sar</taxon>
        <taxon>Alveolata</taxon>
        <taxon>Ciliophora</taxon>
        <taxon>Postciliodesmatophora</taxon>
        <taxon>Heterotrichea</taxon>
        <taxon>Heterotrichida</taxon>
        <taxon>Stentoridae</taxon>
        <taxon>Stentor</taxon>
    </lineage>
</organism>
<sequence length="642" mass="74079">MEDNRTAFYRQIHGGFLIYDSRARNPCENETCTKIPKVVLTPEIKKDIEKCDPFDRYQYANMLQYTPQKYLPREYTLVSPTMNTLKFDSKFESGNLWQAIKINEDEYNLMLEYDIETQGYTQWYYFSVLNYKEGHTVKFNILNLMKPNSLYSQGLLPLTKSIELLNKTGVNWHRAGENVSYYQNNIPRKYLVQGVPAFYYTLTFTYTFEYANDKVYFSHCYPYTYTDLIEYLNDLSLNPFYSNYLKISTLCKTLAGNECPVLTITENIDTYENYVLGLTRSHTQKQKKAIVLTSRVHPGESNSSYIIKGAIDYLLCNSHNARSLRKAFVFKIIPMLNPDGVVYGNYRCSLLGVDLNRRWKEPNHILHPTIFHAKELIGSLKQHNSLFFYCDIHGHSSKKGTFMYACKTKGVSLIEQKENIYLRLIPLMLGKRNPWFEYRNCSFRIEKIKETTARVVVFKEFSVLASYTLESSFLGNSSSEVFDDYKLYEIGAELCHIFSFFRTASKLQKAVEVIYKGIIDVPQNSDFDLGQAIEAVNPECLDNVLPEDSSALSESDSAGSENDDKKLHFKLFSSKIKIKKKTKHINPPIIKVFPKTPPTCAPSSLARSTSTKKLSSGLNSTAIFRVRKTSFRKFKALNQTNS</sequence>
<dbReference type="Gene3D" id="3.40.630.10">
    <property type="entry name" value="Zn peptidases"/>
    <property type="match status" value="1"/>
</dbReference>
<evidence type="ECO:0000256" key="2">
    <source>
        <dbReference type="ARBA" id="ARBA00005988"/>
    </source>
</evidence>
<evidence type="ECO:0000313" key="5">
    <source>
        <dbReference type="EMBL" id="OMJ81300.1"/>
    </source>
</evidence>
<dbReference type="SUPFAM" id="SSF53187">
    <property type="entry name" value="Zn-dependent exopeptidases"/>
    <property type="match status" value="1"/>
</dbReference>
<dbReference type="Pfam" id="PF00246">
    <property type="entry name" value="Peptidase_M14"/>
    <property type="match status" value="1"/>
</dbReference>
<dbReference type="PROSITE" id="PS52035">
    <property type="entry name" value="PEPTIDASE_M14"/>
    <property type="match status" value="1"/>
</dbReference>
<protein>
    <recommendedName>
        <fullName evidence="4">Peptidase M14 domain-containing protein</fullName>
    </recommendedName>
</protein>
<dbReference type="EMBL" id="MPUH01000386">
    <property type="protein sequence ID" value="OMJ81300.1"/>
    <property type="molecule type" value="Genomic_DNA"/>
</dbReference>
<comment type="caution">
    <text evidence="5">The sequence shown here is derived from an EMBL/GenBank/DDBJ whole genome shotgun (WGS) entry which is preliminary data.</text>
</comment>
<evidence type="ECO:0000313" key="6">
    <source>
        <dbReference type="Proteomes" id="UP000187209"/>
    </source>
</evidence>
<dbReference type="PANTHER" id="PTHR12756">
    <property type="entry name" value="CYTOSOLIC CARBOXYPEPTIDASE"/>
    <property type="match status" value="1"/>
</dbReference>
<dbReference type="Pfam" id="PF18027">
    <property type="entry name" value="Pepdidase_M14_N"/>
    <property type="match status" value="1"/>
</dbReference>
<dbReference type="OrthoDB" id="10253041at2759"/>
<dbReference type="GO" id="GO:0008270">
    <property type="term" value="F:zinc ion binding"/>
    <property type="evidence" value="ECO:0007669"/>
    <property type="project" value="InterPro"/>
</dbReference>
<dbReference type="InterPro" id="IPR040626">
    <property type="entry name" value="Pepdidase_M14_N"/>
</dbReference>
<dbReference type="Proteomes" id="UP000187209">
    <property type="component" value="Unassembled WGS sequence"/>
</dbReference>
<dbReference type="GO" id="GO:0004181">
    <property type="term" value="F:metallocarboxypeptidase activity"/>
    <property type="evidence" value="ECO:0007669"/>
    <property type="project" value="InterPro"/>
</dbReference>
<keyword evidence="6" id="KW-1185">Reference proteome</keyword>
<evidence type="ECO:0000259" key="4">
    <source>
        <dbReference type="PROSITE" id="PS52035"/>
    </source>
</evidence>
<name>A0A1R2BWZ5_9CILI</name>
<comment type="cofactor">
    <cofactor evidence="1">
        <name>Zn(2+)</name>
        <dbReference type="ChEBI" id="CHEBI:29105"/>
    </cofactor>
</comment>
<dbReference type="AlphaFoldDB" id="A0A1R2BWZ5"/>
<feature type="domain" description="Peptidase M14" evidence="4">
    <location>
        <begin position="221"/>
        <end position="525"/>
    </location>
</feature>
<evidence type="ECO:0000256" key="3">
    <source>
        <dbReference type="PROSITE-ProRule" id="PRU01379"/>
    </source>
</evidence>
<dbReference type="InterPro" id="IPR050821">
    <property type="entry name" value="Cytosolic_carboxypeptidase"/>
</dbReference>
<dbReference type="GO" id="GO:0006508">
    <property type="term" value="P:proteolysis"/>
    <property type="evidence" value="ECO:0007669"/>
    <property type="project" value="InterPro"/>
</dbReference>
<proteinExistence type="inferred from homology"/>
<dbReference type="Gene3D" id="2.60.40.3120">
    <property type="match status" value="1"/>
</dbReference>
<comment type="similarity">
    <text evidence="2 3">Belongs to the peptidase M14 family.</text>
</comment>
<dbReference type="InterPro" id="IPR000834">
    <property type="entry name" value="Peptidase_M14"/>
</dbReference>
<gene>
    <name evidence="5" type="ORF">SteCoe_18294</name>
</gene>
<evidence type="ECO:0000256" key="1">
    <source>
        <dbReference type="ARBA" id="ARBA00001947"/>
    </source>
</evidence>
<reference evidence="5 6" key="1">
    <citation type="submission" date="2016-11" db="EMBL/GenBank/DDBJ databases">
        <title>The macronuclear genome of Stentor coeruleus: a giant cell with tiny introns.</title>
        <authorList>
            <person name="Slabodnick M."/>
            <person name="Ruby J.G."/>
            <person name="Reiff S.B."/>
            <person name="Swart E.C."/>
            <person name="Gosai S."/>
            <person name="Prabakaran S."/>
            <person name="Witkowska E."/>
            <person name="Larue G.E."/>
            <person name="Fisher S."/>
            <person name="Freeman R.M."/>
            <person name="Gunawardena J."/>
            <person name="Chu W."/>
            <person name="Stover N.A."/>
            <person name="Gregory B.D."/>
            <person name="Nowacki M."/>
            <person name="Derisi J."/>
            <person name="Roy S.W."/>
            <person name="Marshall W.F."/>
            <person name="Sood P."/>
        </authorList>
    </citation>
    <scope>NUCLEOTIDE SEQUENCE [LARGE SCALE GENOMIC DNA]</scope>
    <source>
        <strain evidence="5">WM001</strain>
    </source>
</reference>